<keyword evidence="2 4" id="KW-0863">Zinc-finger</keyword>
<accession>A0ABR3J6Z8</accession>
<proteinExistence type="predicted"/>
<keyword evidence="1" id="KW-0479">Metal-binding</keyword>
<dbReference type="CDD" id="cd16495">
    <property type="entry name" value="RING_CH-C4HC3_MARCH"/>
    <property type="match status" value="1"/>
</dbReference>
<protein>
    <recommendedName>
        <fullName evidence="10">RING-CH-type domain-containing protein</fullName>
    </recommendedName>
</protein>
<evidence type="ECO:0000256" key="2">
    <source>
        <dbReference type="ARBA" id="ARBA00022771"/>
    </source>
</evidence>
<feature type="domain" description="RING-type" evidence="6">
    <location>
        <begin position="16"/>
        <end position="70"/>
    </location>
</feature>
<reference evidence="9" key="1">
    <citation type="submission" date="2024-06" db="EMBL/GenBank/DDBJ databases">
        <title>Multi-omics analyses provide insights into the biosynthesis of the anticancer antibiotic pleurotin in Hohenbuehelia grisea.</title>
        <authorList>
            <person name="Weaver J.A."/>
            <person name="Alberti F."/>
        </authorList>
    </citation>
    <scope>NUCLEOTIDE SEQUENCE [LARGE SCALE GENOMIC DNA]</scope>
    <source>
        <strain evidence="9">T-177</strain>
    </source>
</reference>
<dbReference type="PANTHER" id="PTHR46347:SF1">
    <property type="entry name" value="RING_FYVE_PHD ZINC FINGER SUPERFAMILY PROTEIN"/>
    <property type="match status" value="1"/>
</dbReference>
<keyword evidence="5" id="KW-0472">Membrane</keyword>
<sequence>MPTNDEPATGADEKQCRICFDSVDAESELGRLIRPCLCMGSISYVHVKCLQRWRNTSQSQSAFFRCPQCHYQYRFARTQVLGIATNPVVVGAISSVLFTVLVLLSSFVTTFFMSWFEEPSYGGWYFYYSPFDIARDLIRAALRIISDETGADLFDEALRKTASTRRVPTDIPFPSPAKRSLLKKFVRRFLLGLPIVGASSVVQMLLSAPFIGPVHWLARYRGSRRRDNSRDIAAFIIMALLLWGSLRALYKVYQLTQSWTQRVLLRAEDAILEVQ</sequence>
<dbReference type="Gene3D" id="3.30.40.10">
    <property type="entry name" value="Zinc/RING finger domain, C3HC4 (zinc finger)"/>
    <property type="match status" value="1"/>
</dbReference>
<evidence type="ECO:0000256" key="5">
    <source>
        <dbReference type="SAM" id="Phobius"/>
    </source>
</evidence>
<dbReference type="EMBL" id="JASNQZ010000011">
    <property type="protein sequence ID" value="KAL0951293.1"/>
    <property type="molecule type" value="Genomic_DNA"/>
</dbReference>
<comment type="caution">
    <text evidence="8">The sequence shown here is derived from an EMBL/GenBank/DDBJ whole genome shotgun (WGS) entry which is preliminary data.</text>
</comment>
<keyword evidence="5" id="KW-0812">Transmembrane</keyword>
<evidence type="ECO:0000259" key="7">
    <source>
        <dbReference type="PROSITE" id="PS51292"/>
    </source>
</evidence>
<name>A0ABR3J6Z8_9AGAR</name>
<dbReference type="PROSITE" id="PS50089">
    <property type="entry name" value="ZF_RING_2"/>
    <property type="match status" value="1"/>
</dbReference>
<keyword evidence="5" id="KW-1133">Transmembrane helix</keyword>
<evidence type="ECO:0000256" key="3">
    <source>
        <dbReference type="ARBA" id="ARBA00022833"/>
    </source>
</evidence>
<dbReference type="SMART" id="SM00744">
    <property type="entry name" value="RINGv"/>
    <property type="match status" value="1"/>
</dbReference>
<dbReference type="SUPFAM" id="SSF57850">
    <property type="entry name" value="RING/U-box"/>
    <property type="match status" value="1"/>
</dbReference>
<feature type="transmembrane region" description="Helical" evidence="5">
    <location>
        <begin position="189"/>
        <end position="212"/>
    </location>
</feature>
<dbReference type="Proteomes" id="UP001556367">
    <property type="component" value="Unassembled WGS sequence"/>
</dbReference>
<evidence type="ECO:0008006" key="10">
    <source>
        <dbReference type="Google" id="ProtNLM"/>
    </source>
</evidence>
<evidence type="ECO:0000259" key="6">
    <source>
        <dbReference type="PROSITE" id="PS50089"/>
    </source>
</evidence>
<evidence type="ECO:0000256" key="4">
    <source>
        <dbReference type="PROSITE-ProRule" id="PRU00175"/>
    </source>
</evidence>
<keyword evidence="9" id="KW-1185">Reference proteome</keyword>
<feature type="transmembrane region" description="Helical" evidence="5">
    <location>
        <begin position="88"/>
        <end position="116"/>
    </location>
</feature>
<dbReference type="InterPro" id="IPR013083">
    <property type="entry name" value="Znf_RING/FYVE/PHD"/>
</dbReference>
<organism evidence="8 9">
    <name type="scientific">Hohenbuehelia grisea</name>
    <dbReference type="NCBI Taxonomy" id="104357"/>
    <lineage>
        <taxon>Eukaryota</taxon>
        <taxon>Fungi</taxon>
        <taxon>Dikarya</taxon>
        <taxon>Basidiomycota</taxon>
        <taxon>Agaricomycotina</taxon>
        <taxon>Agaricomycetes</taxon>
        <taxon>Agaricomycetidae</taxon>
        <taxon>Agaricales</taxon>
        <taxon>Pleurotineae</taxon>
        <taxon>Pleurotaceae</taxon>
        <taxon>Hohenbuehelia</taxon>
    </lineage>
</organism>
<feature type="domain" description="RING-CH-type" evidence="7">
    <location>
        <begin position="8"/>
        <end position="76"/>
    </location>
</feature>
<dbReference type="PANTHER" id="PTHR46347">
    <property type="entry name" value="RING/FYVE/PHD ZINC FINGER SUPERFAMILY PROTEIN"/>
    <property type="match status" value="1"/>
</dbReference>
<evidence type="ECO:0000313" key="9">
    <source>
        <dbReference type="Proteomes" id="UP001556367"/>
    </source>
</evidence>
<dbReference type="PROSITE" id="PS51292">
    <property type="entry name" value="ZF_RING_CH"/>
    <property type="match status" value="1"/>
</dbReference>
<dbReference type="Pfam" id="PF12906">
    <property type="entry name" value="RINGv"/>
    <property type="match status" value="1"/>
</dbReference>
<evidence type="ECO:0000256" key="1">
    <source>
        <dbReference type="ARBA" id="ARBA00022723"/>
    </source>
</evidence>
<gene>
    <name evidence="8" type="ORF">HGRIS_008004</name>
</gene>
<feature type="transmembrane region" description="Helical" evidence="5">
    <location>
        <begin position="232"/>
        <end position="250"/>
    </location>
</feature>
<dbReference type="InterPro" id="IPR011016">
    <property type="entry name" value="Znf_RING-CH"/>
</dbReference>
<keyword evidence="3" id="KW-0862">Zinc</keyword>
<dbReference type="InterPro" id="IPR001841">
    <property type="entry name" value="Znf_RING"/>
</dbReference>
<evidence type="ECO:0000313" key="8">
    <source>
        <dbReference type="EMBL" id="KAL0951293.1"/>
    </source>
</evidence>